<keyword evidence="3" id="KW-1185">Reference proteome</keyword>
<dbReference type="PROSITE" id="PS52034">
    <property type="entry name" value="PEPTIDASE_M32"/>
    <property type="match status" value="1"/>
</dbReference>
<accession>A0ABZ0RT76</accession>
<keyword evidence="1" id="KW-0479">Metal-binding</keyword>
<gene>
    <name evidence="2" type="ORF">R6U77_16270</name>
</gene>
<dbReference type="PRINTS" id="PR00998">
    <property type="entry name" value="CRBOXYPTASET"/>
</dbReference>
<dbReference type="EMBL" id="CP137624">
    <property type="protein sequence ID" value="WPK11428.1"/>
    <property type="molecule type" value="Genomic_DNA"/>
</dbReference>
<keyword evidence="1 2" id="KW-0378">Hydrolase</keyword>
<dbReference type="PANTHER" id="PTHR34217">
    <property type="entry name" value="METAL-DEPENDENT CARBOXYPEPTIDASE"/>
    <property type="match status" value="1"/>
</dbReference>
<dbReference type="PANTHER" id="PTHR34217:SF1">
    <property type="entry name" value="CARBOXYPEPTIDASE 1"/>
    <property type="match status" value="1"/>
</dbReference>
<keyword evidence="1" id="KW-0645">Protease</keyword>
<comment type="function">
    <text evidence="1">Broad specificity carboxypetidase that releases amino acids sequentially from the C-terminus, including neutral, aromatic, polar and basic residues.</text>
</comment>
<dbReference type="InterPro" id="IPR001333">
    <property type="entry name" value="Peptidase_M32_Taq"/>
</dbReference>
<keyword evidence="1" id="KW-0482">Metalloprotease</keyword>
<dbReference type="GO" id="GO:0004180">
    <property type="term" value="F:carboxypeptidase activity"/>
    <property type="evidence" value="ECO:0007669"/>
    <property type="project" value="UniProtKB-KW"/>
</dbReference>
<name>A0ABZ0RT76_9BACI</name>
<keyword evidence="1 2" id="KW-0121">Carboxypeptidase</keyword>
<organism evidence="2 3">
    <name type="scientific">Lysinibacillus louembei</name>
    <dbReference type="NCBI Taxonomy" id="1470088"/>
    <lineage>
        <taxon>Bacteria</taxon>
        <taxon>Bacillati</taxon>
        <taxon>Bacillota</taxon>
        <taxon>Bacilli</taxon>
        <taxon>Bacillales</taxon>
        <taxon>Bacillaceae</taxon>
        <taxon>Lysinibacillus</taxon>
    </lineage>
</organism>
<dbReference type="RefSeq" id="WP_319836464.1">
    <property type="nucleotide sequence ID" value="NZ_CP137624.1"/>
</dbReference>
<protein>
    <recommendedName>
        <fullName evidence="1">Metal-dependent carboxypeptidase</fullName>
        <ecNumber evidence="1">3.4.17.19</ecNumber>
    </recommendedName>
</protein>
<proteinExistence type="inferred from homology"/>
<dbReference type="Gene3D" id="1.10.1370.30">
    <property type="match status" value="1"/>
</dbReference>
<dbReference type="Proteomes" id="UP001322664">
    <property type="component" value="Chromosome"/>
</dbReference>
<evidence type="ECO:0000313" key="2">
    <source>
        <dbReference type="EMBL" id="WPK11428.1"/>
    </source>
</evidence>
<dbReference type="Pfam" id="PF02074">
    <property type="entry name" value="Peptidase_M32"/>
    <property type="match status" value="1"/>
</dbReference>
<dbReference type="EC" id="3.4.17.19" evidence="1"/>
<dbReference type="PIRSF" id="PIRSF006615">
    <property type="entry name" value="Zn_crbxpep_Taq"/>
    <property type="match status" value="1"/>
</dbReference>
<sequence>MTVEQQFVDYVKKMQNYHEAISVIYWDMRTGAPKKGLEQRAEVIGTLSSEVFALQTSNELGEMLAALEAKQGELDFVTKRLFEEVKKSYDESKKIPADEYKAYVILQAKTENAWEEAKEKSDFALFLPYLKEVVAYQKKFINYWGIKNGSPYNTLLDKYEPDMTTDILDKVFGQLRETIVPLVKAIQASPNKPDTSMLFKHFPKEGQHAASLELLEKLGYDFDAGRLDETVHPFMIGLNSGDIRVTTKYDENDFRSAVFGTIHECGHALYEQNIDPKLMGLPLATGTSMGIHESQSLFYENFVGRNPAFWQNNFEVLQKNSPAQFGDVTVEEFLAAINFVEPSLIRIEADELTYPLHIMIRYEIERELFNGDLQVEDLPQVWNDKYEEYLGVRPANDAEGVLQDTHWSGGSFGYFPSYALGYMYAAQWKHAMDKDIANFDELCGKGELLPIREWLTDKVHQYGALKKPFELLNEATGEGLNAQYLADYLKEKYTKLYQLK</sequence>
<dbReference type="SUPFAM" id="SSF55486">
    <property type="entry name" value="Metalloproteases ('zincins'), catalytic domain"/>
    <property type="match status" value="1"/>
</dbReference>
<evidence type="ECO:0000313" key="3">
    <source>
        <dbReference type="Proteomes" id="UP001322664"/>
    </source>
</evidence>
<comment type="similarity">
    <text evidence="1">Belongs to the peptidase M32 family.</text>
</comment>
<reference evidence="2 3" key="1">
    <citation type="submission" date="2023-09" db="EMBL/GenBank/DDBJ databases">
        <authorList>
            <person name="Page C.A."/>
            <person name="Perez-Diaz I.M."/>
        </authorList>
    </citation>
    <scope>NUCLEOTIDE SEQUENCE [LARGE SCALE GENOMIC DNA]</scope>
    <source>
        <strain evidence="2 3">Ll15</strain>
    </source>
</reference>
<evidence type="ECO:0000256" key="1">
    <source>
        <dbReference type="PIRNR" id="PIRNR006615"/>
    </source>
</evidence>
<comment type="catalytic activity">
    <reaction evidence="1">
        <text>Release of a C-terminal amino acid with broad specificity, except for -Pro.</text>
        <dbReference type="EC" id="3.4.17.19"/>
    </reaction>
</comment>
<dbReference type="CDD" id="cd06460">
    <property type="entry name" value="M32_Taq"/>
    <property type="match status" value="1"/>
</dbReference>